<protein>
    <submittedName>
        <fullName evidence="2">Uncharacterized protein</fullName>
    </submittedName>
</protein>
<gene>
    <name evidence="2" type="ORF">SAMN04488500_108112</name>
</gene>
<reference evidence="2 3" key="1">
    <citation type="submission" date="2017-04" db="EMBL/GenBank/DDBJ databases">
        <authorList>
            <person name="Afonso C.L."/>
            <person name="Miller P.J."/>
            <person name="Scott M.A."/>
            <person name="Spackman E."/>
            <person name="Goraichik I."/>
            <person name="Dimitrov K.M."/>
            <person name="Suarez D.L."/>
            <person name="Swayne D.E."/>
        </authorList>
    </citation>
    <scope>NUCLEOTIDE SEQUENCE [LARGE SCALE GENOMIC DNA]</scope>
    <source>
        <strain evidence="2 3">DSM 5090</strain>
    </source>
</reference>
<feature type="transmembrane region" description="Helical" evidence="1">
    <location>
        <begin position="12"/>
        <end position="35"/>
    </location>
</feature>
<evidence type="ECO:0000313" key="3">
    <source>
        <dbReference type="Proteomes" id="UP000192738"/>
    </source>
</evidence>
<keyword evidence="3" id="KW-1185">Reference proteome</keyword>
<evidence type="ECO:0000313" key="2">
    <source>
        <dbReference type="EMBL" id="SMC75689.1"/>
    </source>
</evidence>
<keyword evidence="1" id="KW-1133">Transmembrane helix</keyword>
<dbReference type="STRING" id="112901.SAMN04488500_108112"/>
<feature type="transmembrane region" description="Helical" evidence="1">
    <location>
        <begin position="41"/>
        <end position="63"/>
    </location>
</feature>
<dbReference type="EMBL" id="FWXI01000008">
    <property type="protein sequence ID" value="SMC75689.1"/>
    <property type="molecule type" value="Genomic_DNA"/>
</dbReference>
<dbReference type="Proteomes" id="UP000192738">
    <property type="component" value="Unassembled WGS sequence"/>
</dbReference>
<accession>A0A1W2BS23</accession>
<name>A0A1W2BS23_9FIRM</name>
<sequence>MKGFKQKTGKFGSLVSLLALSAMWVLFAVNLPVFWNSTSGQIFAGFWAVFSLIMFAAHCVRLAERQMRHLPMAPLMAGPKDARTRKDIRMVRAMRG</sequence>
<evidence type="ECO:0000256" key="1">
    <source>
        <dbReference type="SAM" id="Phobius"/>
    </source>
</evidence>
<dbReference type="OrthoDB" id="1683612at2"/>
<dbReference type="AlphaFoldDB" id="A0A1W2BS23"/>
<proteinExistence type="predicted"/>
<organism evidence="2 3">
    <name type="scientific">Sporomusa malonica</name>
    <dbReference type="NCBI Taxonomy" id="112901"/>
    <lineage>
        <taxon>Bacteria</taxon>
        <taxon>Bacillati</taxon>
        <taxon>Bacillota</taxon>
        <taxon>Negativicutes</taxon>
        <taxon>Selenomonadales</taxon>
        <taxon>Sporomusaceae</taxon>
        <taxon>Sporomusa</taxon>
    </lineage>
</organism>
<dbReference type="RefSeq" id="WP_084575811.1">
    <property type="nucleotide sequence ID" value="NZ_CP155572.1"/>
</dbReference>
<keyword evidence="1" id="KW-0812">Transmembrane</keyword>
<keyword evidence="1" id="KW-0472">Membrane</keyword>